<comment type="similarity">
    <text evidence="1">Belongs to the LysR transcriptional regulatory family.</text>
</comment>
<dbReference type="EMBL" id="AP022610">
    <property type="protein sequence ID" value="BBZ30576.1"/>
    <property type="molecule type" value="Genomic_DNA"/>
</dbReference>
<evidence type="ECO:0000256" key="3">
    <source>
        <dbReference type="ARBA" id="ARBA00023125"/>
    </source>
</evidence>
<dbReference type="PROSITE" id="PS50931">
    <property type="entry name" value="HTH_LYSR"/>
    <property type="match status" value="1"/>
</dbReference>
<dbReference type="PANTHER" id="PTHR30346">
    <property type="entry name" value="TRANSCRIPTIONAL DUAL REGULATOR HCAR-RELATED"/>
    <property type="match status" value="1"/>
</dbReference>
<dbReference type="PANTHER" id="PTHR30346:SF29">
    <property type="entry name" value="LYSR SUBSTRATE-BINDING"/>
    <property type="match status" value="1"/>
</dbReference>
<evidence type="ECO:0000256" key="4">
    <source>
        <dbReference type="ARBA" id="ARBA00023159"/>
    </source>
</evidence>
<evidence type="ECO:0000313" key="8">
    <source>
        <dbReference type="Proteomes" id="UP000466517"/>
    </source>
</evidence>
<feature type="domain" description="HTH lysR-type" evidence="6">
    <location>
        <begin position="11"/>
        <end position="70"/>
    </location>
</feature>
<evidence type="ECO:0000313" key="7">
    <source>
        <dbReference type="EMBL" id="BBZ30576.1"/>
    </source>
</evidence>
<dbReference type="InterPro" id="IPR005119">
    <property type="entry name" value="LysR_subst-bd"/>
</dbReference>
<keyword evidence="4" id="KW-0010">Activator</keyword>
<dbReference type="InterPro" id="IPR036388">
    <property type="entry name" value="WH-like_DNA-bd_sf"/>
</dbReference>
<dbReference type="GO" id="GO:0032993">
    <property type="term" value="C:protein-DNA complex"/>
    <property type="evidence" value="ECO:0007669"/>
    <property type="project" value="TreeGrafter"/>
</dbReference>
<sequence>MTPRINNLEIPDLKLLVSFIRVARLRSISAAASELGYVPSAVSQHISALERALGGTPIFIRNPGAQLQLTAAGRTLFEHASNLLTAATVFTDGARTLSMGTGIEIRVGSYGSALSHLLIPAMQTMRAEGRPTPLRAIEAEPADGLTLVEQGELDVLIAHRYLPEDRLRHSSRLRVRTLGIEPVQIAVSAGLPEPQRTLQHCLDSGWVAGGPQFADRRLLERWCASLGTEPRIAFETDDFHIGVEAVAAGLAVGLIPATVVNGIGNAERLAVVPVASPSVPLSREVIALIRTDAVITEIDEFLDELERGIAATNALG</sequence>
<name>A0A7I7XN02_9MYCO</name>
<proteinExistence type="inferred from homology"/>
<keyword evidence="5" id="KW-0804">Transcription</keyword>
<dbReference type="InterPro" id="IPR000847">
    <property type="entry name" value="LysR_HTH_N"/>
</dbReference>
<dbReference type="Pfam" id="PF03466">
    <property type="entry name" value="LysR_substrate"/>
    <property type="match status" value="1"/>
</dbReference>
<dbReference type="SUPFAM" id="SSF46785">
    <property type="entry name" value="Winged helix' DNA-binding domain"/>
    <property type="match status" value="1"/>
</dbReference>
<dbReference type="KEGG" id="mmag:MMAD_48710"/>
<accession>A0A7I7XN02</accession>
<dbReference type="InterPro" id="IPR036390">
    <property type="entry name" value="WH_DNA-bd_sf"/>
</dbReference>
<dbReference type="GO" id="GO:0003700">
    <property type="term" value="F:DNA-binding transcription factor activity"/>
    <property type="evidence" value="ECO:0007669"/>
    <property type="project" value="InterPro"/>
</dbReference>
<evidence type="ECO:0000256" key="2">
    <source>
        <dbReference type="ARBA" id="ARBA00023015"/>
    </source>
</evidence>
<gene>
    <name evidence="7" type="ORF">MMAD_48710</name>
</gene>
<evidence type="ECO:0000256" key="1">
    <source>
        <dbReference type="ARBA" id="ARBA00009437"/>
    </source>
</evidence>
<dbReference type="Gene3D" id="3.40.190.290">
    <property type="match status" value="1"/>
</dbReference>
<protein>
    <submittedName>
        <fullName evidence="7">LysR family transcriptional regulator</fullName>
    </submittedName>
</protein>
<dbReference type="Pfam" id="PF00126">
    <property type="entry name" value="HTH_1"/>
    <property type="match status" value="1"/>
</dbReference>
<evidence type="ECO:0000259" key="6">
    <source>
        <dbReference type="PROSITE" id="PS50931"/>
    </source>
</evidence>
<dbReference type="Gene3D" id="1.10.10.10">
    <property type="entry name" value="Winged helix-like DNA-binding domain superfamily/Winged helix DNA-binding domain"/>
    <property type="match status" value="1"/>
</dbReference>
<keyword evidence="8" id="KW-1185">Reference proteome</keyword>
<dbReference type="GO" id="GO:0003677">
    <property type="term" value="F:DNA binding"/>
    <property type="evidence" value="ECO:0007669"/>
    <property type="project" value="UniProtKB-KW"/>
</dbReference>
<organism evidence="7 8">
    <name type="scientific">Mycolicibacterium madagascariense</name>
    <dbReference type="NCBI Taxonomy" id="212765"/>
    <lineage>
        <taxon>Bacteria</taxon>
        <taxon>Bacillati</taxon>
        <taxon>Actinomycetota</taxon>
        <taxon>Actinomycetes</taxon>
        <taxon>Mycobacteriales</taxon>
        <taxon>Mycobacteriaceae</taxon>
        <taxon>Mycolicibacterium</taxon>
    </lineage>
</organism>
<keyword evidence="2" id="KW-0805">Transcription regulation</keyword>
<dbReference type="SUPFAM" id="SSF53850">
    <property type="entry name" value="Periplasmic binding protein-like II"/>
    <property type="match status" value="1"/>
</dbReference>
<evidence type="ECO:0000256" key="5">
    <source>
        <dbReference type="ARBA" id="ARBA00023163"/>
    </source>
</evidence>
<dbReference type="Proteomes" id="UP000466517">
    <property type="component" value="Chromosome"/>
</dbReference>
<reference evidence="7 8" key="1">
    <citation type="journal article" date="2019" name="Emerg. Microbes Infect.">
        <title>Comprehensive subspecies identification of 175 nontuberculous mycobacteria species based on 7547 genomic profiles.</title>
        <authorList>
            <person name="Matsumoto Y."/>
            <person name="Kinjo T."/>
            <person name="Motooka D."/>
            <person name="Nabeya D."/>
            <person name="Jung N."/>
            <person name="Uechi K."/>
            <person name="Horii T."/>
            <person name="Iida T."/>
            <person name="Fujita J."/>
            <person name="Nakamura S."/>
        </authorList>
    </citation>
    <scope>NUCLEOTIDE SEQUENCE [LARGE SCALE GENOMIC DNA]</scope>
    <source>
        <strain evidence="7 8">JCM 13574</strain>
    </source>
</reference>
<keyword evidence="3" id="KW-0238">DNA-binding</keyword>
<dbReference type="AlphaFoldDB" id="A0A7I7XN02"/>